<dbReference type="Gene3D" id="2.120.10.80">
    <property type="entry name" value="Kelch-type beta propeller"/>
    <property type="match status" value="2"/>
</dbReference>
<evidence type="ECO:0000256" key="9">
    <source>
        <dbReference type="ARBA" id="ARBA00022643"/>
    </source>
</evidence>
<organism evidence="21 22">
    <name type="scientific">Arabidopsis arenosa</name>
    <name type="common">Sand rock-cress</name>
    <name type="synonym">Cardaminopsis arenosa</name>
    <dbReference type="NCBI Taxonomy" id="38785"/>
    <lineage>
        <taxon>Eukaryota</taxon>
        <taxon>Viridiplantae</taxon>
        <taxon>Streptophyta</taxon>
        <taxon>Embryophyta</taxon>
        <taxon>Tracheophyta</taxon>
        <taxon>Spermatophyta</taxon>
        <taxon>Magnoliopsida</taxon>
        <taxon>eudicotyledons</taxon>
        <taxon>Gunneridae</taxon>
        <taxon>Pentapetalae</taxon>
        <taxon>rosids</taxon>
        <taxon>malvids</taxon>
        <taxon>Brassicales</taxon>
        <taxon>Brassicaceae</taxon>
        <taxon>Camelineae</taxon>
        <taxon>Arabidopsis</taxon>
    </lineage>
</organism>
<dbReference type="Pfam" id="PF07646">
    <property type="entry name" value="Kelch_2"/>
    <property type="match status" value="1"/>
</dbReference>
<evidence type="ECO:0000256" key="14">
    <source>
        <dbReference type="ARBA" id="ARBA00023108"/>
    </source>
</evidence>
<dbReference type="PANTHER" id="PTHR46175:SF12">
    <property type="entry name" value="ADAGIO PROTEIN 2"/>
    <property type="match status" value="1"/>
</dbReference>
<keyword evidence="11" id="KW-0833">Ubl conjugation pathway</keyword>
<feature type="repeat" description="TPR" evidence="17">
    <location>
        <begin position="211"/>
        <end position="244"/>
    </location>
</feature>
<feature type="repeat" description="PPR" evidence="18">
    <location>
        <begin position="386"/>
        <end position="420"/>
    </location>
</feature>
<dbReference type="InterPro" id="IPR011498">
    <property type="entry name" value="Kelch_2"/>
</dbReference>
<feature type="repeat" description="PPR" evidence="18">
    <location>
        <begin position="281"/>
        <end position="315"/>
    </location>
</feature>
<dbReference type="InterPro" id="IPR011990">
    <property type="entry name" value="TPR-like_helical_dom_sf"/>
</dbReference>
<evidence type="ECO:0000256" key="12">
    <source>
        <dbReference type="ARBA" id="ARBA00022991"/>
    </source>
</evidence>
<dbReference type="Pfam" id="PF12937">
    <property type="entry name" value="F-box-like"/>
    <property type="match status" value="1"/>
</dbReference>
<evidence type="ECO:0000256" key="2">
    <source>
        <dbReference type="ARBA" id="ARBA00004906"/>
    </source>
</evidence>
<dbReference type="GO" id="GO:0005829">
    <property type="term" value="C:cytosol"/>
    <property type="evidence" value="ECO:0007669"/>
    <property type="project" value="TreeGrafter"/>
</dbReference>
<dbReference type="InterPro" id="IPR011043">
    <property type="entry name" value="Gal_Oxase/kelch_b-propeller"/>
</dbReference>
<evidence type="ECO:0000256" key="3">
    <source>
        <dbReference type="ARBA" id="ARBA00007626"/>
    </source>
</evidence>
<feature type="repeat" description="PPR" evidence="18">
    <location>
        <begin position="456"/>
        <end position="490"/>
    </location>
</feature>
<dbReference type="Proteomes" id="UP000682877">
    <property type="component" value="Chromosome 3"/>
</dbReference>
<dbReference type="GO" id="GO:0009637">
    <property type="term" value="P:response to blue light"/>
    <property type="evidence" value="ECO:0007669"/>
    <property type="project" value="TreeGrafter"/>
</dbReference>
<dbReference type="SUPFAM" id="SSF81901">
    <property type="entry name" value="HCP-like"/>
    <property type="match status" value="1"/>
</dbReference>
<dbReference type="InterPro" id="IPR036047">
    <property type="entry name" value="F-box-like_dom_sf"/>
</dbReference>
<keyword evidence="5" id="KW-0880">Kelch repeat</keyword>
<dbReference type="Pfam" id="PF24681">
    <property type="entry name" value="Kelch_KLHDC2_KLHL20_DRC7"/>
    <property type="match status" value="1"/>
</dbReference>
<dbReference type="Pfam" id="PF13812">
    <property type="entry name" value="PPR_3"/>
    <property type="match status" value="4"/>
</dbReference>
<reference evidence="21" key="1">
    <citation type="submission" date="2021-01" db="EMBL/GenBank/DDBJ databases">
        <authorList>
            <person name="Bezrukov I."/>
        </authorList>
    </citation>
    <scope>NUCLEOTIDE SEQUENCE</scope>
</reference>
<dbReference type="FunFam" id="1.25.40.10:FF:001584">
    <property type="entry name" value="Pentatricopeptide repeat-containing protein At2g18940, chloroplastic"/>
    <property type="match status" value="1"/>
</dbReference>
<feature type="compositionally biased region" description="Pro residues" evidence="19">
    <location>
        <begin position="8"/>
        <end position="23"/>
    </location>
</feature>
<evidence type="ECO:0000259" key="20">
    <source>
        <dbReference type="PROSITE" id="PS50112"/>
    </source>
</evidence>
<feature type="repeat" description="PPR" evidence="18">
    <location>
        <begin position="701"/>
        <end position="735"/>
    </location>
</feature>
<dbReference type="GO" id="GO:0009881">
    <property type="term" value="F:photoreceptor activity"/>
    <property type="evidence" value="ECO:0007669"/>
    <property type="project" value="UniProtKB-KW"/>
</dbReference>
<keyword evidence="13" id="KW-0287">Flowering</keyword>
<evidence type="ECO:0000256" key="5">
    <source>
        <dbReference type="ARBA" id="ARBA00022441"/>
    </source>
</evidence>
<feature type="repeat" description="PPR" evidence="18">
    <location>
        <begin position="771"/>
        <end position="801"/>
    </location>
</feature>
<dbReference type="SUPFAM" id="SSF55785">
    <property type="entry name" value="PYP-like sensor domain (PAS domain)"/>
    <property type="match status" value="1"/>
</dbReference>
<feature type="repeat" description="PPR" evidence="18">
    <location>
        <begin position="351"/>
        <end position="385"/>
    </location>
</feature>
<dbReference type="GO" id="GO:0009908">
    <property type="term" value="P:flower development"/>
    <property type="evidence" value="ECO:0007669"/>
    <property type="project" value="UniProtKB-KW"/>
</dbReference>
<keyword evidence="16" id="KW-0539">Nucleus</keyword>
<evidence type="ECO:0000256" key="19">
    <source>
        <dbReference type="SAM" id="MobiDB-lite"/>
    </source>
</evidence>
<dbReference type="SUPFAM" id="SSF81383">
    <property type="entry name" value="F-box domain"/>
    <property type="match status" value="1"/>
</dbReference>
<evidence type="ECO:0000256" key="16">
    <source>
        <dbReference type="ARBA" id="ARBA00023242"/>
    </source>
</evidence>
<dbReference type="InterPro" id="IPR019734">
    <property type="entry name" value="TPR_rpt"/>
</dbReference>
<dbReference type="CDD" id="cd00130">
    <property type="entry name" value="PAS"/>
    <property type="match status" value="1"/>
</dbReference>
<dbReference type="Gene3D" id="1.25.40.10">
    <property type="entry name" value="Tetratricopeptide repeat domain"/>
    <property type="match status" value="6"/>
</dbReference>
<keyword evidence="7" id="KW-0716">Sensory transduction</keyword>
<feature type="repeat" description="PPR" evidence="18">
    <location>
        <begin position="491"/>
        <end position="525"/>
    </location>
</feature>
<evidence type="ECO:0000256" key="4">
    <source>
        <dbReference type="ARBA" id="ARBA00007833"/>
    </source>
</evidence>
<dbReference type="InterPro" id="IPR015915">
    <property type="entry name" value="Kelch-typ_b-propeller"/>
</dbReference>
<dbReference type="NCBIfam" id="TIGR00229">
    <property type="entry name" value="sensory_box"/>
    <property type="match status" value="1"/>
</dbReference>
<evidence type="ECO:0000313" key="21">
    <source>
        <dbReference type="EMBL" id="CAE5989219.1"/>
    </source>
</evidence>
<feature type="repeat" description="PPR" evidence="18">
    <location>
        <begin position="736"/>
        <end position="770"/>
    </location>
</feature>
<comment type="pathway">
    <text evidence="2">Protein modification; protein ubiquitination.</text>
</comment>
<feature type="repeat" description="PPR" evidence="18">
    <location>
        <begin position="526"/>
        <end position="560"/>
    </location>
</feature>
<keyword evidence="8" id="KW-0285">Flavoprotein</keyword>
<gene>
    <name evidence="21" type="ORF">AARE701A_LOCUS8927</name>
</gene>
<dbReference type="GO" id="GO:0005634">
    <property type="term" value="C:nucleus"/>
    <property type="evidence" value="ECO:0007669"/>
    <property type="project" value="UniProtKB-SubCell"/>
</dbReference>
<dbReference type="FunFam" id="2.120.10.80:FF:000079">
    <property type="entry name" value="Putative LOV domain-containing protein"/>
    <property type="match status" value="1"/>
</dbReference>
<dbReference type="Pfam" id="PF12854">
    <property type="entry name" value="PPR_1"/>
    <property type="match status" value="1"/>
</dbReference>
<comment type="similarity">
    <text evidence="3">Belongs to the PPR family. P subfamily.</text>
</comment>
<keyword evidence="14" id="KW-0090">Biological rhythms</keyword>
<dbReference type="NCBIfam" id="TIGR00756">
    <property type="entry name" value="PPR"/>
    <property type="match status" value="13"/>
</dbReference>
<dbReference type="PROSITE" id="PS50112">
    <property type="entry name" value="PAS"/>
    <property type="match status" value="1"/>
</dbReference>
<keyword evidence="15" id="KW-0675">Receptor</keyword>
<feature type="repeat" description="PPR" evidence="18">
    <location>
        <begin position="421"/>
        <end position="455"/>
    </location>
</feature>
<dbReference type="InterPro" id="IPR002885">
    <property type="entry name" value="PPR_rpt"/>
</dbReference>
<accession>A0A8S2A8G5</accession>
<evidence type="ECO:0000256" key="6">
    <source>
        <dbReference type="ARBA" id="ARBA00022543"/>
    </source>
</evidence>
<proteinExistence type="inferred from homology"/>
<dbReference type="InterPro" id="IPR000014">
    <property type="entry name" value="PAS"/>
</dbReference>
<dbReference type="GO" id="GO:0007623">
    <property type="term" value="P:circadian rhythm"/>
    <property type="evidence" value="ECO:0007669"/>
    <property type="project" value="TreeGrafter"/>
</dbReference>
<dbReference type="GO" id="GO:0019005">
    <property type="term" value="C:SCF ubiquitin ligase complex"/>
    <property type="evidence" value="ECO:0007669"/>
    <property type="project" value="TreeGrafter"/>
</dbReference>
<dbReference type="FunFam" id="1.25.40.10:FF:000530">
    <property type="entry name" value="Pentatricopeptide repeat-containing protein At1g74850, chloroplastic"/>
    <property type="match status" value="1"/>
</dbReference>
<feature type="repeat" description="PPR" evidence="18">
    <location>
        <begin position="631"/>
        <end position="665"/>
    </location>
</feature>
<dbReference type="SUPFAM" id="SSF50965">
    <property type="entry name" value="Galactose oxidase, central domain"/>
    <property type="match status" value="1"/>
</dbReference>
<evidence type="ECO:0000256" key="8">
    <source>
        <dbReference type="ARBA" id="ARBA00022630"/>
    </source>
</evidence>
<evidence type="ECO:0000256" key="10">
    <source>
        <dbReference type="ARBA" id="ARBA00022737"/>
    </source>
</evidence>
<evidence type="ECO:0000256" key="18">
    <source>
        <dbReference type="PROSITE-ProRule" id="PRU00708"/>
    </source>
</evidence>
<sequence length="1426" mass="157704">MDGALFPHKPPYPIQSKRSPPPQSTNQSIKFSSATLHLPPPSPPSFPLDSLLHHLVHLSSTPPRHAAARFPSLQVSTDSSSAKPMSRSVLGVEIENERDGSLKLLCKKEVVLVNSIVEQPLTGLSRFFDSVKSELLRTDLVSLVKSLDDSGHWERAVFLFEWLVLSSNSGALKLDHQVIEILVRILGRESQYSVAAKLLDKIPLQDYMLDVRAYTTILHAYSRTGKYEKAIDLFERMKEMGPSPTLVTYNVILDVFGKMGRSWRKILGVLDEMRSKGLKFDEFTCSTVLSACAREGLLREAKDFFAELKSCGYEPGTVTYNALLQVFGKAGVYTEALSVLKEMEENNCPADSVTYNELVAAYVRAGFSKEAAGVIEMMAQKGVMPNAITYTTVIDAYGKAGKEDEALKLFYSMKEAGCVPNTCTYNAVLSMLGKKSRSNEMIKMLCDMKSNGCSPNRATWNTMLALCGNKGMDKFVNRVFREMKSCGFEPDRDTFNTLISAYGRCGSEVDASKMYGEMTRAGFNACVTTYNALLNALARKGDWRSGENVISDMKSKGFKPTETSYSLMLQCYAKGGNYLGIERIEEGINEGQIFPSWMLLRTLLLANFKCRALAGSERVFTLFKKHGYKPDMVIFNSMLSIFTRNNMYDQAEGILQSIREDGLNPDLVTYNSLMDMYVRRGECWKAEEILKTLEKSQLKPDLVSYNTVIKGFCRKGLMQEAVRMLSEMTERGIRPCIFTYNTFVSGYTAMGMYGEIEDVIECMAKNDCRPNELTFKMVVDGYCRAGKYSEAMDFVSKIKTFDPCFDDQSIQRLALRQNQMEWDSDSDLSGGDEVAEDGWFGGDNGSIPFPVGSLPGTAPCGFVVSDALEPDNPIIYVNTVFEIVTGYRAEEVIGRNCRFLQCRGPFAKRRHPMVDSTIVTKMRQCLENGIEFQGELLNFRKDGSPLMNKLRLVPIREEDEITHFIGVLLFTDAKIDLAPSPDLSAKEIPRISRSFTSALPIGERNVSRGLCGIFELSDEVIAIKILSQLTPGDIASVGCVCRRLNELTKNDDVWRMVCQNTWGTEATRALESVPGAKRIGWVRLAREFTTHEATAWRKFSVGGTVEPSRCNFSACAVGNRIVIFGGEGVNMQPMNDTFVLDLGSSSPEWKSVLVSSPPPGRWGHTLSCVNGSRLVVFGGYGSHGLLNDVFLLDLDADPPSWREVSGLAPPIPRSWHSSCTLDGTKLIVSGGCADSGALLSDTFLLDLSMDIPTWREIPVPWTPPSRLGHTLTVYGDRKILMFGGLAKNGSLRFRSNDVYTMDLSEDEPSWRPVIGYGSSLPGGMAAPPPRLDHVAISLPGGRILIFGGSVAGLDSASQLYLLDPTEEKPAWRILNVHGGPPRFAWGHTTCVVGGTRLVVLGGQTGEEWMLNEAHELLLATSTTAST</sequence>
<feature type="compositionally biased region" description="Polar residues" evidence="19">
    <location>
        <begin position="24"/>
        <end position="35"/>
    </location>
</feature>
<dbReference type="Gene3D" id="3.30.450.20">
    <property type="entry name" value="PAS domain"/>
    <property type="match status" value="1"/>
</dbReference>
<dbReference type="InterPro" id="IPR035965">
    <property type="entry name" value="PAS-like_dom_sf"/>
</dbReference>
<evidence type="ECO:0000256" key="7">
    <source>
        <dbReference type="ARBA" id="ARBA00022606"/>
    </source>
</evidence>
<feature type="repeat" description="PPR" evidence="18">
    <location>
        <begin position="316"/>
        <end position="350"/>
    </location>
</feature>
<dbReference type="FunFam" id="3.30.450.20:FF:000041">
    <property type="entry name" value="Adagio protein 1"/>
    <property type="match status" value="1"/>
</dbReference>
<keyword evidence="12" id="KW-0157">Chromophore</keyword>
<dbReference type="Pfam" id="PF13041">
    <property type="entry name" value="PPR_2"/>
    <property type="match status" value="3"/>
</dbReference>
<dbReference type="Pfam" id="PF01535">
    <property type="entry name" value="PPR"/>
    <property type="match status" value="1"/>
</dbReference>
<dbReference type="PANTHER" id="PTHR46175">
    <property type="entry name" value="BACTERIOOPSIN TRANSCRIPTIONAL ACTIVATOR"/>
    <property type="match status" value="1"/>
</dbReference>
<evidence type="ECO:0000256" key="1">
    <source>
        <dbReference type="ARBA" id="ARBA00004123"/>
    </source>
</evidence>
<comment type="subcellular location">
    <subcellularLocation>
        <location evidence="1">Nucleus</location>
    </subcellularLocation>
</comment>
<evidence type="ECO:0000256" key="13">
    <source>
        <dbReference type="ARBA" id="ARBA00023089"/>
    </source>
</evidence>
<dbReference type="EMBL" id="LR999453">
    <property type="protein sequence ID" value="CAE5989219.1"/>
    <property type="molecule type" value="Genomic_DNA"/>
</dbReference>
<name>A0A8S2A8G5_ARAAE</name>
<feature type="repeat" description="PPR" evidence="18">
    <location>
        <begin position="210"/>
        <end position="244"/>
    </location>
</feature>
<keyword evidence="17" id="KW-0802">TPR repeat</keyword>
<feature type="domain" description="PAS" evidence="20">
    <location>
        <begin position="867"/>
        <end position="929"/>
    </location>
</feature>
<keyword evidence="6" id="KW-0600">Photoreceptor protein</keyword>
<keyword evidence="22" id="KW-1185">Reference proteome</keyword>
<keyword evidence="10" id="KW-0677">Repeat</keyword>
<dbReference type="CDD" id="cd22154">
    <property type="entry name" value="F-box_AtADO-like"/>
    <property type="match status" value="1"/>
</dbReference>
<dbReference type="InterPro" id="IPR001810">
    <property type="entry name" value="F-box_dom"/>
</dbReference>
<dbReference type="PROSITE" id="PS50005">
    <property type="entry name" value="TPR"/>
    <property type="match status" value="1"/>
</dbReference>
<evidence type="ECO:0000256" key="11">
    <source>
        <dbReference type="ARBA" id="ARBA00022786"/>
    </source>
</evidence>
<protein>
    <recommendedName>
        <fullName evidence="20">PAS domain-containing protein</fullName>
    </recommendedName>
</protein>
<evidence type="ECO:0000256" key="17">
    <source>
        <dbReference type="PROSITE-ProRule" id="PRU00339"/>
    </source>
</evidence>
<feature type="region of interest" description="Disordered" evidence="19">
    <location>
        <begin position="1"/>
        <end position="36"/>
    </location>
</feature>
<dbReference type="Gene3D" id="1.20.1280.50">
    <property type="match status" value="1"/>
</dbReference>
<feature type="repeat" description="PPR" evidence="18">
    <location>
        <begin position="245"/>
        <end position="280"/>
    </location>
</feature>
<dbReference type="Pfam" id="PF13426">
    <property type="entry name" value="PAS_9"/>
    <property type="match status" value="1"/>
</dbReference>
<evidence type="ECO:0000256" key="15">
    <source>
        <dbReference type="ARBA" id="ARBA00023170"/>
    </source>
</evidence>
<dbReference type="PROSITE" id="PS51375">
    <property type="entry name" value="PPR"/>
    <property type="match status" value="15"/>
</dbReference>
<keyword evidence="9" id="KW-0288">FMN</keyword>
<comment type="similarity">
    <text evidence="4">Belongs to the ADAGIO family.</text>
</comment>
<feature type="repeat" description="PPR" evidence="18">
    <location>
        <begin position="666"/>
        <end position="700"/>
    </location>
</feature>
<evidence type="ECO:0000313" key="22">
    <source>
        <dbReference type="Proteomes" id="UP000682877"/>
    </source>
</evidence>